<accession>A0A8J3R2Z0</accession>
<gene>
    <name evidence="3" type="ORF">Raf01_88950</name>
</gene>
<reference evidence="3" key="1">
    <citation type="submission" date="2021-01" db="EMBL/GenBank/DDBJ databases">
        <title>Whole genome shotgun sequence of Rugosimonospora africana NBRC 104875.</title>
        <authorList>
            <person name="Komaki H."/>
            <person name="Tamura T."/>
        </authorList>
    </citation>
    <scope>NUCLEOTIDE SEQUENCE</scope>
    <source>
        <strain evidence="3">NBRC 104875</strain>
    </source>
</reference>
<dbReference type="Proteomes" id="UP000642748">
    <property type="component" value="Unassembled WGS sequence"/>
</dbReference>
<dbReference type="Pfam" id="PF13460">
    <property type="entry name" value="NAD_binding_10"/>
    <property type="match status" value="1"/>
</dbReference>
<proteinExistence type="predicted"/>
<evidence type="ECO:0000259" key="2">
    <source>
        <dbReference type="Pfam" id="PF13460"/>
    </source>
</evidence>
<dbReference type="InterPro" id="IPR016040">
    <property type="entry name" value="NAD(P)-bd_dom"/>
</dbReference>
<dbReference type="EMBL" id="BONZ01000104">
    <property type="protein sequence ID" value="GIH20723.1"/>
    <property type="molecule type" value="Genomic_DNA"/>
</dbReference>
<dbReference type="PANTHER" id="PTHR43162:SF1">
    <property type="entry name" value="PRESTALK A DIFFERENTIATION PROTEIN A"/>
    <property type="match status" value="1"/>
</dbReference>
<dbReference type="SUPFAM" id="SSF51735">
    <property type="entry name" value="NAD(P)-binding Rossmann-fold domains"/>
    <property type="match status" value="1"/>
</dbReference>
<evidence type="ECO:0000313" key="4">
    <source>
        <dbReference type="Proteomes" id="UP000642748"/>
    </source>
</evidence>
<dbReference type="PANTHER" id="PTHR43162">
    <property type="match status" value="1"/>
</dbReference>
<dbReference type="RefSeq" id="WP_203924146.1">
    <property type="nucleotide sequence ID" value="NZ_BONZ01000104.1"/>
</dbReference>
<dbReference type="AlphaFoldDB" id="A0A8J3R2Z0"/>
<dbReference type="InterPro" id="IPR051604">
    <property type="entry name" value="Ergot_Alk_Oxidoreductase"/>
</dbReference>
<feature type="domain" description="NAD(P)-binding" evidence="2">
    <location>
        <begin position="7"/>
        <end position="180"/>
    </location>
</feature>
<name>A0A8J3R2Z0_9ACTN</name>
<dbReference type="InterPro" id="IPR036291">
    <property type="entry name" value="NAD(P)-bd_dom_sf"/>
</dbReference>
<organism evidence="3 4">
    <name type="scientific">Rugosimonospora africana</name>
    <dbReference type="NCBI Taxonomy" id="556532"/>
    <lineage>
        <taxon>Bacteria</taxon>
        <taxon>Bacillati</taxon>
        <taxon>Actinomycetota</taxon>
        <taxon>Actinomycetes</taxon>
        <taxon>Micromonosporales</taxon>
        <taxon>Micromonosporaceae</taxon>
        <taxon>Rugosimonospora</taxon>
    </lineage>
</organism>
<comment type="caution">
    <text evidence="3">The sequence shown here is derived from an EMBL/GenBank/DDBJ whole genome shotgun (WGS) entry which is preliminary data.</text>
</comment>
<evidence type="ECO:0000256" key="1">
    <source>
        <dbReference type="SAM" id="MobiDB-lite"/>
    </source>
</evidence>
<protein>
    <submittedName>
        <fullName evidence="3">Nucleotide-diphosphate-sugar epimerase</fullName>
    </submittedName>
</protein>
<evidence type="ECO:0000313" key="3">
    <source>
        <dbReference type="EMBL" id="GIH20723.1"/>
    </source>
</evidence>
<dbReference type="Gene3D" id="3.40.50.720">
    <property type="entry name" value="NAD(P)-binding Rossmann-like Domain"/>
    <property type="match status" value="1"/>
</dbReference>
<feature type="region of interest" description="Disordered" evidence="1">
    <location>
        <begin position="255"/>
        <end position="279"/>
    </location>
</feature>
<keyword evidence="4" id="KW-1185">Reference proteome</keyword>
<sequence>MVAVVFGAAGSVGSHVAAGLAARDIRVRATSRRPESGRLPAGTEVVAADLERPETLPAALAGAETVFLYAKPEGIDGFVAAAEAAGVRHVALLSSGGVVSPRAEENPIARLHRAVEVALEGSGLAWTFIRGGMFATNARWWWTDPIRNGDAVRLPYPEAQTAPVHEKDLAAIAVSALTEPGHAGQAYLVNGPESLTLREQVGHIGRAIGREIAIEAVPEDEARADLARTMPPAAVDAIMYVWKAGVDAPAPVSTTVRDVTGQPPHSFAEWAGDHADDFR</sequence>